<comment type="caution">
    <text evidence="8">The sequence shown here is derived from an EMBL/GenBank/DDBJ whole genome shotgun (WGS) entry which is preliminary data.</text>
</comment>
<dbReference type="SUPFAM" id="SSF51445">
    <property type="entry name" value="(Trans)glycosidases"/>
    <property type="match status" value="1"/>
</dbReference>
<evidence type="ECO:0000256" key="2">
    <source>
        <dbReference type="ARBA" id="ARBA00012708"/>
    </source>
</evidence>
<dbReference type="InterPro" id="IPR013785">
    <property type="entry name" value="Aldolase_TIM"/>
</dbReference>
<evidence type="ECO:0000256" key="1">
    <source>
        <dbReference type="ARBA" id="ARBA00007240"/>
    </source>
</evidence>
<accession>A0A8K0MPJ3</accession>
<dbReference type="Gene3D" id="3.20.20.70">
    <property type="entry name" value="Aldolase class I"/>
    <property type="match status" value="1"/>
</dbReference>
<organism evidence="8 9">
    <name type="scientific">Rhamnella rubrinervis</name>
    <dbReference type="NCBI Taxonomy" id="2594499"/>
    <lineage>
        <taxon>Eukaryota</taxon>
        <taxon>Viridiplantae</taxon>
        <taxon>Streptophyta</taxon>
        <taxon>Embryophyta</taxon>
        <taxon>Tracheophyta</taxon>
        <taxon>Spermatophyta</taxon>
        <taxon>Magnoliopsida</taxon>
        <taxon>eudicotyledons</taxon>
        <taxon>Gunneridae</taxon>
        <taxon>Pentapetalae</taxon>
        <taxon>rosids</taxon>
        <taxon>fabids</taxon>
        <taxon>Rosales</taxon>
        <taxon>Rhamnaceae</taxon>
        <taxon>rhamnoid group</taxon>
        <taxon>Rhamneae</taxon>
        <taxon>Rhamnella</taxon>
    </lineage>
</organism>
<dbReference type="OrthoDB" id="4664297at2759"/>
<comment type="catalytic activity">
    <reaction evidence="7">
        <text>alpha-D-galactosyl-(1-&gt;3)-1D-myo-inositol + sucrose = raffinose + myo-inositol</text>
        <dbReference type="Rhea" id="RHEA:20161"/>
        <dbReference type="ChEBI" id="CHEBI:16634"/>
        <dbReference type="ChEBI" id="CHEBI:17268"/>
        <dbReference type="ChEBI" id="CHEBI:17505"/>
        <dbReference type="ChEBI" id="CHEBI:17992"/>
        <dbReference type="EC" id="2.4.1.82"/>
    </reaction>
</comment>
<dbReference type="PANTHER" id="PTHR31268:SF5">
    <property type="entry name" value="GALACTINOL--SUCROSE GALACTOSYLTRANSFERASE 6-RELATED"/>
    <property type="match status" value="1"/>
</dbReference>
<dbReference type="PANTHER" id="PTHR31268">
    <property type="match status" value="1"/>
</dbReference>
<evidence type="ECO:0000256" key="5">
    <source>
        <dbReference type="ARBA" id="ARBA00023277"/>
    </source>
</evidence>
<evidence type="ECO:0000313" key="9">
    <source>
        <dbReference type="Proteomes" id="UP000796880"/>
    </source>
</evidence>
<comment type="similarity">
    <text evidence="1">Belongs to the glycosyl hydrolases 36 family.</text>
</comment>
<evidence type="ECO:0000256" key="7">
    <source>
        <dbReference type="ARBA" id="ARBA00049426"/>
    </source>
</evidence>
<protein>
    <recommendedName>
        <fullName evidence="2">galactinol--sucrose galactosyltransferase</fullName>
        <ecNumber evidence="2">2.4.1.82</ecNumber>
    </recommendedName>
</protein>
<reference evidence="8" key="1">
    <citation type="submission" date="2020-03" db="EMBL/GenBank/DDBJ databases">
        <title>A high-quality chromosome-level genome assembly of a woody plant with both climbing and erect habits, Rhamnella rubrinervis.</title>
        <authorList>
            <person name="Lu Z."/>
            <person name="Yang Y."/>
            <person name="Zhu X."/>
            <person name="Sun Y."/>
        </authorList>
    </citation>
    <scope>NUCLEOTIDE SEQUENCE</scope>
    <source>
        <strain evidence="8">BYM</strain>
        <tissue evidence="8">Leaf</tissue>
    </source>
</reference>
<evidence type="ECO:0000313" key="8">
    <source>
        <dbReference type="EMBL" id="KAF3453742.1"/>
    </source>
</evidence>
<dbReference type="GO" id="GO:0047274">
    <property type="term" value="F:galactinol-sucrose galactosyltransferase activity"/>
    <property type="evidence" value="ECO:0007669"/>
    <property type="project" value="UniProtKB-EC"/>
</dbReference>
<proteinExistence type="inferred from homology"/>
<dbReference type="Pfam" id="PF05691">
    <property type="entry name" value="Raffinose_syn"/>
    <property type="match status" value="1"/>
</dbReference>
<evidence type="ECO:0000256" key="4">
    <source>
        <dbReference type="ARBA" id="ARBA00022679"/>
    </source>
</evidence>
<evidence type="ECO:0000256" key="6">
    <source>
        <dbReference type="ARBA" id="ARBA00025404"/>
    </source>
</evidence>
<dbReference type="AlphaFoldDB" id="A0A8K0MPJ3"/>
<keyword evidence="3" id="KW-0328">Glycosyltransferase</keyword>
<name>A0A8K0MPJ3_9ROSA</name>
<dbReference type="InterPro" id="IPR017853">
    <property type="entry name" value="GH"/>
</dbReference>
<comment type="function">
    <text evidence="6">Transglycosidase operating by a ping-pong reaction mechanism. Involved in the synthesis of raffinose, a major soluble carbohydrate in seeds, roots and tubers.</text>
</comment>
<dbReference type="FunFam" id="3.20.20.70:FF:000129">
    <property type="entry name" value="Probable galactinol--sucrose galactosyltransferase 1"/>
    <property type="match status" value="1"/>
</dbReference>
<dbReference type="Proteomes" id="UP000796880">
    <property type="component" value="Unassembled WGS sequence"/>
</dbReference>
<sequence>MTIKPALRIADKKLLVKERTILAGVPDNVISTSGSASGPVEGVFLGAAFGEDNSRHVVTLGTLGEVRFLALFRFKLWWMAQRMGDKGSDIPLETQFLLVETKDGSHLESDDGDEDNQIVYTVFLPLVEGSFRACLQGNAQDELELCIESGDADTKASSFTHSLFIHAGTDPFATITEAIRSVKLHLKTFRQRHEKKLPGVLDYFGWCTWDAFYQEVTQEGVEAGLDSLAAGGTPPKFVIIDDGWQSVGGDPHDGNEDSGEKKKESLLRLIGIKENPKFQNKEDPAAGIKSIVNIAKQKHGLKYVYVWHAITGYWGGVRPGVKEMEEYESFMKYPMVSKGVVENEPTWKNDIMAVQGLGLVNPKNVYRFYNELHSYLASAGIDGVKVDVQCILETLGAGLGGRVELTRQYHQALDASVARNFPDNGCIACMNHNTDAIYCSKQTAVGRASDDFFPRDPMSHTIHIAAVAYNSVFLGEFMFPDWDMFHSLHPASEYHGSARAISGGPIYVSDAPGKHNFELLKKLVLPDGSILRARLPGRPTRDCLFSDPARDGVSLLKIWNMNKFTGVLGVYNCQGAAWNTTERKNTFHQTKSDAITGFVRGRDVHFIAEAATDADWNGDCAIYRHCTRELLTLPYNTAMPVSLKVLEHDVFTVTPIKVLAPGFSFAPLGLVNMYNAGGAIQGLRYEAKGGIELSELESGFEGEGNNVARVENNSSELVGVVHMEVRGCGMFGTYSSVKPRRCKVEGSEVDFQYESSSGLVTFNLDRLPEEGTKVHAVEVEL</sequence>
<gene>
    <name evidence="8" type="ORF">FNV43_RR04183</name>
</gene>
<dbReference type="EC" id="2.4.1.82" evidence="2"/>
<dbReference type="InterPro" id="IPR008811">
    <property type="entry name" value="Glycosyl_hydrolases_36"/>
</dbReference>
<keyword evidence="5" id="KW-0119">Carbohydrate metabolism</keyword>
<keyword evidence="4" id="KW-0808">Transferase</keyword>
<keyword evidence="9" id="KW-1185">Reference proteome</keyword>
<dbReference type="EMBL" id="VOIH02000002">
    <property type="protein sequence ID" value="KAF3453742.1"/>
    <property type="molecule type" value="Genomic_DNA"/>
</dbReference>
<evidence type="ECO:0000256" key="3">
    <source>
        <dbReference type="ARBA" id="ARBA00022676"/>
    </source>
</evidence>